<evidence type="ECO:0000313" key="6">
    <source>
        <dbReference type="Proteomes" id="UP000093366"/>
    </source>
</evidence>
<organism evidence="5 6">
    <name type="scientific">Pseudoalteromonas luteoviolacea</name>
    <dbReference type="NCBI Taxonomy" id="43657"/>
    <lineage>
        <taxon>Bacteria</taxon>
        <taxon>Pseudomonadati</taxon>
        <taxon>Pseudomonadota</taxon>
        <taxon>Gammaproteobacteria</taxon>
        <taxon>Alteromonadales</taxon>
        <taxon>Pseudoalteromonadaceae</taxon>
        <taxon>Pseudoalteromonas</taxon>
    </lineage>
</organism>
<evidence type="ECO:0000256" key="1">
    <source>
        <dbReference type="ARBA" id="ARBA00001954"/>
    </source>
</evidence>
<accession>A0A1C0TJT5</accession>
<comment type="caution">
    <text evidence="5">The sequence shown here is derived from an EMBL/GenBank/DDBJ whole genome shotgun (WGS) entry which is preliminary data.</text>
</comment>
<dbReference type="OrthoDB" id="9769888at2"/>
<evidence type="ECO:0000256" key="2">
    <source>
        <dbReference type="ARBA" id="ARBA00023002"/>
    </source>
</evidence>
<evidence type="ECO:0000256" key="3">
    <source>
        <dbReference type="ARBA" id="ARBA00023194"/>
    </source>
</evidence>
<keyword evidence="3" id="KW-0045">Antibiotic biosynthesis</keyword>
<gene>
    <name evidence="5" type="ORF">A7985_23265</name>
</gene>
<dbReference type="Pfam" id="PF02668">
    <property type="entry name" value="TauD"/>
    <property type="match status" value="1"/>
</dbReference>
<dbReference type="AlphaFoldDB" id="A0A1C0TJT5"/>
<dbReference type="GO" id="GO:0017000">
    <property type="term" value="P:antibiotic biosynthetic process"/>
    <property type="evidence" value="ECO:0007669"/>
    <property type="project" value="UniProtKB-KW"/>
</dbReference>
<dbReference type="GO" id="GO:0016706">
    <property type="term" value="F:2-oxoglutarate-dependent dioxygenase activity"/>
    <property type="evidence" value="ECO:0007669"/>
    <property type="project" value="UniProtKB-ARBA"/>
</dbReference>
<dbReference type="Proteomes" id="UP000093366">
    <property type="component" value="Unassembled WGS sequence"/>
</dbReference>
<name>A0A1C0TJT5_9GAMM</name>
<sequence length="322" mass="36696">MQTHIPDNLTCADLQQIGGKPLLLEIPENPTSATDWAQQNAGRIKSLLDSNGALLIRGLDIQGSKKFGKVTENIFQSPLLSYQYRSTPRSRMRGNVYTASEYHAHETILQHNESAYSTNWPSHLGFCCMQTPDTKGATPITDSHAVYNAIDPEVRDLFESKGLMYVRNYLDVDLPWQEVFQTQDKAEVEQFCLQQNMKFEWLSDDHLRTSQVAQVSLAHPITNQTVWFNQAHLFHLSALSQENQSHFLSVFGEAGLPRNVYFADGSPIENALLDHIRDIYQRLQIRFDWQKSDLLLVDNLAYTHGREPFTGNRKVLVSMVSL</sequence>
<comment type="cofactor">
    <cofactor evidence="1">
        <name>Fe(2+)</name>
        <dbReference type="ChEBI" id="CHEBI:29033"/>
    </cofactor>
</comment>
<dbReference type="RefSeq" id="WP_065792813.1">
    <property type="nucleotide sequence ID" value="NZ_MAUJ01000014.1"/>
</dbReference>
<dbReference type="InterPro" id="IPR050411">
    <property type="entry name" value="AlphaKG_dependent_hydroxylases"/>
</dbReference>
<proteinExistence type="predicted"/>
<dbReference type="EMBL" id="MAUJ01000014">
    <property type="protein sequence ID" value="OCQ18692.1"/>
    <property type="molecule type" value="Genomic_DNA"/>
</dbReference>
<evidence type="ECO:0000313" key="5">
    <source>
        <dbReference type="EMBL" id="OCQ18692.1"/>
    </source>
</evidence>
<evidence type="ECO:0000259" key="4">
    <source>
        <dbReference type="Pfam" id="PF02668"/>
    </source>
</evidence>
<dbReference type="PANTHER" id="PTHR10696:SF56">
    <property type="entry name" value="TAUD_TFDA-LIKE DOMAIN-CONTAINING PROTEIN"/>
    <property type="match status" value="1"/>
</dbReference>
<keyword evidence="2" id="KW-0560">Oxidoreductase</keyword>
<dbReference type="PANTHER" id="PTHR10696">
    <property type="entry name" value="GAMMA-BUTYROBETAINE HYDROXYLASE-RELATED"/>
    <property type="match status" value="1"/>
</dbReference>
<dbReference type="SUPFAM" id="SSF51197">
    <property type="entry name" value="Clavaminate synthase-like"/>
    <property type="match status" value="1"/>
</dbReference>
<keyword evidence="5" id="KW-0223">Dioxygenase</keyword>
<dbReference type="Gene3D" id="3.60.130.10">
    <property type="entry name" value="Clavaminate synthase-like"/>
    <property type="match status" value="1"/>
</dbReference>
<feature type="domain" description="TauD/TfdA-like" evidence="4">
    <location>
        <begin position="35"/>
        <end position="317"/>
    </location>
</feature>
<dbReference type="InterPro" id="IPR003819">
    <property type="entry name" value="TauD/TfdA-like"/>
</dbReference>
<protein>
    <submittedName>
        <fullName evidence="5">Taurine catabolism dioxygenase TauD</fullName>
    </submittedName>
</protein>
<reference evidence="6" key="1">
    <citation type="submission" date="2016-07" db="EMBL/GenBank/DDBJ databases">
        <authorList>
            <person name="Florea S."/>
            <person name="Webb J.S."/>
            <person name="Jaromczyk J."/>
            <person name="Schardl C.L."/>
        </authorList>
    </citation>
    <scope>NUCLEOTIDE SEQUENCE [LARGE SCALE GENOMIC DNA]</scope>
    <source>
        <strain evidence="6">IPB1</strain>
    </source>
</reference>
<dbReference type="InterPro" id="IPR042098">
    <property type="entry name" value="TauD-like_sf"/>
</dbReference>